<protein>
    <recommendedName>
        <fullName evidence="2">Transcription factor TFIIIB component B'' Myb domain-containing protein</fullName>
    </recommendedName>
</protein>
<dbReference type="Proteomes" id="UP000799770">
    <property type="component" value="Unassembled WGS sequence"/>
</dbReference>
<dbReference type="GO" id="GO:0070898">
    <property type="term" value="P:RNA polymerase III preinitiation complex assembly"/>
    <property type="evidence" value="ECO:0007669"/>
    <property type="project" value="TreeGrafter"/>
</dbReference>
<feature type="compositionally biased region" description="Basic and acidic residues" evidence="1">
    <location>
        <begin position="360"/>
        <end position="370"/>
    </location>
</feature>
<feature type="compositionally biased region" description="Basic residues" evidence="1">
    <location>
        <begin position="371"/>
        <end position="383"/>
    </location>
</feature>
<evidence type="ECO:0000313" key="3">
    <source>
        <dbReference type="EMBL" id="KAF2114904.1"/>
    </source>
</evidence>
<feature type="compositionally biased region" description="Basic and acidic residues" evidence="1">
    <location>
        <begin position="410"/>
        <end position="425"/>
    </location>
</feature>
<feature type="compositionally biased region" description="Basic residues" evidence="1">
    <location>
        <begin position="28"/>
        <end position="37"/>
    </location>
</feature>
<feature type="region of interest" description="Disordered" evidence="1">
    <location>
        <begin position="658"/>
        <end position="727"/>
    </location>
</feature>
<dbReference type="AlphaFoldDB" id="A0A6A5Z790"/>
<feature type="compositionally biased region" description="Basic and acidic residues" evidence="1">
    <location>
        <begin position="718"/>
        <end position="727"/>
    </location>
</feature>
<feature type="compositionally biased region" description="Low complexity" evidence="1">
    <location>
        <begin position="1"/>
        <end position="14"/>
    </location>
</feature>
<dbReference type="OrthoDB" id="272624at2759"/>
<dbReference type="GO" id="GO:0000126">
    <property type="term" value="C:transcription factor TFIIIB complex"/>
    <property type="evidence" value="ECO:0007669"/>
    <property type="project" value="TreeGrafter"/>
</dbReference>
<name>A0A6A5Z790_9PLEO</name>
<feature type="region of interest" description="Disordered" evidence="1">
    <location>
        <begin position="1"/>
        <end position="430"/>
    </location>
</feature>
<feature type="compositionally biased region" description="Polar residues" evidence="1">
    <location>
        <begin position="215"/>
        <end position="231"/>
    </location>
</feature>
<dbReference type="GO" id="GO:0001156">
    <property type="term" value="F:TFIIIC-class transcription factor complex binding"/>
    <property type="evidence" value="ECO:0007669"/>
    <property type="project" value="TreeGrafter"/>
</dbReference>
<dbReference type="EMBL" id="ML977324">
    <property type="protein sequence ID" value="KAF2114904.1"/>
    <property type="molecule type" value="Genomic_DNA"/>
</dbReference>
<dbReference type="InterPro" id="IPR009057">
    <property type="entry name" value="Homeodomain-like_sf"/>
</dbReference>
<feature type="compositionally biased region" description="Polar residues" evidence="1">
    <location>
        <begin position="56"/>
        <end position="98"/>
    </location>
</feature>
<proteinExistence type="predicted"/>
<organism evidence="3 4">
    <name type="scientific">Lophiotrema nucula</name>
    <dbReference type="NCBI Taxonomy" id="690887"/>
    <lineage>
        <taxon>Eukaryota</taxon>
        <taxon>Fungi</taxon>
        <taxon>Dikarya</taxon>
        <taxon>Ascomycota</taxon>
        <taxon>Pezizomycotina</taxon>
        <taxon>Dothideomycetes</taxon>
        <taxon>Pleosporomycetidae</taxon>
        <taxon>Pleosporales</taxon>
        <taxon>Lophiotremataceae</taxon>
        <taxon>Lophiotrema</taxon>
    </lineage>
</organism>
<reference evidence="3" key="1">
    <citation type="journal article" date="2020" name="Stud. Mycol.">
        <title>101 Dothideomycetes genomes: a test case for predicting lifestyles and emergence of pathogens.</title>
        <authorList>
            <person name="Haridas S."/>
            <person name="Albert R."/>
            <person name="Binder M."/>
            <person name="Bloem J."/>
            <person name="Labutti K."/>
            <person name="Salamov A."/>
            <person name="Andreopoulos B."/>
            <person name="Baker S."/>
            <person name="Barry K."/>
            <person name="Bills G."/>
            <person name="Bluhm B."/>
            <person name="Cannon C."/>
            <person name="Castanera R."/>
            <person name="Culley D."/>
            <person name="Daum C."/>
            <person name="Ezra D."/>
            <person name="Gonzalez J."/>
            <person name="Henrissat B."/>
            <person name="Kuo A."/>
            <person name="Liang C."/>
            <person name="Lipzen A."/>
            <person name="Lutzoni F."/>
            <person name="Magnuson J."/>
            <person name="Mondo S."/>
            <person name="Nolan M."/>
            <person name="Ohm R."/>
            <person name="Pangilinan J."/>
            <person name="Park H.-J."/>
            <person name="Ramirez L."/>
            <person name="Alfaro M."/>
            <person name="Sun H."/>
            <person name="Tritt A."/>
            <person name="Yoshinaga Y."/>
            <person name="Zwiers L.-H."/>
            <person name="Turgeon B."/>
            <person name="Goodwin S."/>
            <person name="Spatafora J."/>
            <person name="Crous P."/>
            <person name="Grigoriev I."/>
        </authorList>
    </citation>
    <scope>NUCLEOTIDE SEQUENCE</scope>
    <source>
        <strain evidence="3">CBS 627.86</strain>
    </source>
</reference>
<evidence type="ECO:0000313" key="4">
    <source>
        <dbReference type="Proteomes" id="UP000799770"/>
    </source>
</evidence>
<keyword evidence="4" id="KW-1185">Reference proteome</keyword>
<feature type="compositionally biased region" description="Acidic residues" evidence="1">
    <location>
        <begin position="306"/>
        <end position="318"/>
    </location>
</feature>
<accession>A0A6A5Z790</accession>
<feature type="compositionally biased region" description="Basic and acidic residues" evidence="1">
    <location>
        <begin position="658"/>
        <end position="675"/>
    </location>
</feature>
<feature type="compositionally biased region" description="Low complexity" evidence="1">
    <location>
        <begin position="38"/>
        <end position="52"/>
    </location>
</feature>
<dbReference type="PANTHER" id="PTHR22929">
    <property type="entry name" value="RNA POLYMERASE III TRANSCRIPTION INITIATION FACTOR B"/>
    <property type="match status" value="1"/>
</dbReference>
<sequence length="727" mass="80030">MSGAPPAGAKPVGGFSAFINKGTSGKKFAPKAARRRPGAAAASTTPARDTPPVETPTESLTTPQNALPTPAATQEQPSQEAAPSKQTPLESITAPSETTAERVPTPAAPSEPSPAPRPVDHHVQPGDAGRSGISESVNRSRREPVVQEAAVVAETGPSASVARGQATGNEVAEVALQDATNTREELAIQRSGPSQGEPVEAPAQEAEELPREDVTQSQATNLTPNPSVTQTRRSRRSLPWTAVNRPRQGVDEVEDEEDLHEGTTTPRSDPRKRKAGAATEEAEDGQQGPVTKRRRARGRETQVQETEPDEEDDADAFEAVDQSQRPARVARRARKATGATKRKARTRRRKDAPTVEANEDDVRTETEAPRPKKKRATKRKKKATPAEGAEGQDAVAEGGDNRPANRKGRVRESTPSDAEDRRIEPESTVMGALAGRSYRIGKLSEREKKMREIPWEDVERRRKEQLAAKSKDSQAVIDRLNAVGEQLNQAQGGTAGPRMVIGADGQILVDQESRVIDREAEADIEIDAMVIEEEDDLTRRTTTKSFMHKRKRNPQEFMYPGQGKRWNAEATEYFYEALEMFGTDFEMIRTLFPGTPRNSIKRKFTKEERENPQRVKEALAARRNTDWNEYITRSGRQDDEFIDLEAFNKEMAEKQADAERQIEAAKAAAEEEKRQMRLAGIDVDGEGATGSSKENEKGKRKKQATPITPQQEEGVQEITEHDPDFDV</sequence>
<dbReference type="SUPFAM" id="SSF46689">
    <property type="entry name" value="Homeodomain-like"/>
    <property type="match status" value="1"/>
</dbReference>
<evidence type="ECO:0000259" key="2">
    <source>
        <dbReference type="Pfam" id="PF15963"/>
    </source>
</evidence>
<evidence type="ECO:0000256" key="1">
    <source>
        <dbReference type="SAM" id="MobiDB-lite"/>
    </source>
</evidence>
<feature type="compositionally biased region" description="Pro residues" evidence="1">
    <location>
        <begin position="106"/>
        <end position="117"/>
    </location>
</feature>
<dbReference type="Pfam" id="PF15963">
    <property type="entry name" value="Myb_DNA-bind_7"/>
    <property type="match status" value="1"/>
</dbReference>
<dbReference type="PANTHER" id="PTHR22929:SF0">
    <property type="entry name" value="TRANSCRIPTION FACTOR TFIIIB COMPONENT B'' HOMOLOG"/>
    <property type="match status" value="1"/>
</dbReference>
<dbReference type="InterPro" id="IPR039467">
    <property type="entry name" value="TFIIIB_B''_Myb"/>
</dbReference>
<feature type="compositionally biased region" description="Basic residues" evidence="1">
    <location>
        <begin position="328"/>
        <end position="350"/>
    </location>
</feature>
<feature type="domain" description="Transcription factor TFIIIB component B'' Myb" evidence="2">
    <location>
        <begin position="562"/>
        <end position="637"/>
    </location>
</feature>
<gene>
    <name evidence="3" type="ORF">BDV96DRAFT_600066</name>
</gene>